<dbReference type="Proteomes" id="UP001604336">
    <property type="component" value="Unassembled WGS sequence"/>
</dbReference>
<proteinExistence type="predicted"/>
<keyword evidence="3" id="KW-1185">Reference proteome</keyword>
<sequence>MQTGATIDGQPIVKAMCKYCKQKVAWQKGGGTSHVNRHFSKFMQKHGGVDTNEAQLQFGSLSRSSNSSSNLNNRVYSQDSMHRKDMTDQLVASGNFSLSIAESP</sequence>
<organism evidence="2 3">
    <name type="scientific">Abeliophyllum distichum</name>
    <dbReference type="NCBI Taxonomy" id="126358"/>
    <lineage>
        <taxon>Eukaryota</taxon>
        <taxon>Viridiplantae</taxon>
        <taxon>Streptophyta</taxon>
        <taxon>Embryophyta</taxon>
        <taxon>Tracheophyta</taxon>
        <taxon>Spermatophyta</taxon>
        <taxon>Magnoliopsida</taxon>
        <taxon>eudicotyledons</taxon>
        <taxon>Gunneridae</taxon>
        <taxon>Pentapetalae</taxon>
        <taxon>asterids</taxon>
        <taxon>lamiids</taxon>
        <taxon>Lamiales</taxon>
        <taxon>Oleaceae</taxon>
        <taxon>Forsythieae</taxon>
        <taxon>Abeliophyllum</taxon>
    </lineage>
</organism>
<feature type="compositionally biased region" description="Low complexity" evidence="1">
    <location>
        <begin position="60"/>
        <end position="74"/>
    </location>
</feature>
<comment type="caution">
    <text evidence="2">The sequence shown here is derived from an EMBL/GenBank/DDBJ whole genome shotgun (WGS) entry which is preliminary data.</text>
</comment>
<name>A0ABD1V608_9LAMI</name>
<dbReference type="EMBL" id="JBFOLK010000002">
    <property type="protein sequence ID" value="KAL2532770.1"/>
    <property type="molecule type" value="Genomic_DNA"/>
</dbReference>
<dbReference type="AlphaFoldDB" id="A0ABD1V608"/>
<feature type="region of interest" description="Disordered" evidence="1">
    <location>
        <begin position="59"/>
        <end position="88"/>
    </location>
</feature>
<gene>
    <name evidence="2" type="ORF">Adt_06121</name>
</gene>
<evidence type="ECO:0000313" key="3">
    <source>
        <dbReference type="Proteomes" id="UP001604336"/>
    </source>
</evidence>
<protein>
    <recommendedName>
        <fullName evidence="4">BED-type domain-containing protein</fullName>
    </recommendedName>
</protein>
<evidence type="ECO:0000313" key="2">
    <source>
        <dbReference type="EMBL" id="KAL2532770.1"/>
    </source>
</evidence>
<accession>A0ABD1V608</accession>
<evidence type="ECO:0000256" key="1">
    <source>
        <dbReference type="SAM" id="MobiDB-lite"/>
    </source>
</evidence>
<reference evidence="3" key="1">
    <citation type="submission" date="2024-07" db="EMBL/GenBank/DDBJ databases">
        <title>Two chromosome-level genome assemblies of Korean endemic species Abeliophyllum distichum and Forsythia ovata (Oleaceae).</title>
        <authorList>
            <person name="Jang H."/>
        </authorList>
    </citation>
    <scope>NUCLEOTIDE SEQUENCE [LARGE SCALE GENOMIC DNA]</scope>
</reference>
<evidence type="ECO:0008006" key="4">
    <source>
        <dbReference type="Google" id="ProtNLM"/>
    </source>
</evidence>